<dbReference type="GO" id="GO:0016491">
    <property type="term" value="F:oxidoreductase activity"/>
    <property type="evidence" value="ECO:0007669"/>
    <property type="project" value="UniProtKB-KW"/>
</dbReference>
<evidence type="ECO:0000256" key="4">
    <source>
        <dbReference type="ARBA" id="ARBA00022490"/>
    </source>
</evidence>
<dbReference type="GO" id="GO:0005737">
    <property type="term" value="C:cytoplasm"/>
    <property type="evidence" value="ECO:0007669"/>
    <property type="project" value="UniProtKB-SubCell"/>
</dbReference>
<dbReference type="Pfam" id="PF07992">
    <property type="entry name" value="Pyr_redox_2"/>
    <property type="match status" value="1"/>
</dbReference>
<dbReference type="Pfam" id="PF18113">
    <property type="entry name" value="Rbx_binding"/>
    <property type="match status" value="1"/>
</dbReference>
<evidence type="ECO:0000256" key="5">
    <source>
        <dbReference type="ARBA" id="ARBA00022630"/>
    </source>
</evidence>
<dbReference type="InterPro" id="IPR050260">
    <property type="entry name" value="FAD-bd_OxRdtase"/>
</dbReference>
<dbReference type="Gene3D" id="3.50.50.60">
    <property type="entry name" value="FAD/NAD(P)-binding domain"/>
    <property type="match status" value="2"/>
</dbReference>
<comment type="cofactor">
    <cofactor evidence="1">
        <name>FAD</name>
        <dbReference type="ChEBI" id="CHEBI:57692"/>
    </cofactor>
</comment>
<dbReference type="RefSeq" id="WP_081138193.1">
    <property type="nucleotide sequence ID" value="NZ_MWUE01000011.1"/>
</dbReference>
<keyword evidence="7" id="KW-0560">Oxidoreductase</keyword>
<gene>
    <name evidence="11" type="ORF">B2J69_08240</name>
</gene>
<evidence type="ECO:0000313" key="11">
    <source>
        <dbReference type="EMBL" id="OQP34789.1"/>
    </source>
</evidence>
<dbReference type="Proteomes" id="UP000192769">
    <property type="component" value="Unassembled WGS sequence"/>
</dbReference>
<dbReference type="PRINTS" id="PR00368">
    <property type="entry name" value="FADPNR"/>
</dbReference>
<dbReference type="EMBL" id="MWUE01000011">
    <property type="protein sequence ID" value="OQP34789.1"/>
    <property type="molecule type" value="Genomic_DNA"/>
</dbReference>
<reference evidence="11 12" key="1">
    <citation type="submission" date="2017-02" db="EMBL/GenBank/DDBJ databases">
        <title>Whole genome shotgun sequence of Pantoea agglomerans strain AS1 isolated from a cycad, Zamia floridana in Central Florida, USA.</title>
        <authorList>
            <person name="Lata P."/>
            <person name="Govindarajan S."/>
            <person name="Qi F."/>
            <person name="Li J.-L."/>
            <person name="Maurya S.K."/>
            <person name="Sahoo M.K."/>
        </authorList>
    </citation>
    <scope>NUCLEOTIDE SEQUENCE [LARGE SCALE GENOMIC DNA]</scope>
    <source>
        <strain evidence="11 12">AS1</strain>
    </source>
</reference>
<name>A0A1V9DLR0_9GAMM</name>
<keyword evidence="4" id="KW-0963">Cytoplasm</keyword>
<evidence type="ECO:0000259" key="9">
    <source>
        <dbReference type="Pfam" id="PF07992"/>
    </source>
</evidence>
<evidence type="ECO:0000256" key="1">
    <source>
        <dbReference type="ARBA" id="ARBA00001974"/>
    </source>
</evidence>
<dbReference type="InterPro" id="IPR036188">
    <property type="entry name" value="FAD/NAD-bd_sf"/>
</dbReference>
<dbReference type="InterPro" id="IPR023753">
    <property type="entry name" value="FAD/NAD-binding_dom"/>
</dbReference>
<evidence type="ECO:0000256" key="8">
    <source>
        <dbReference type="ARBA" id="ARBA00023027"/>
    </source>
</evidence>
<dbReference type="PRINTS" id="PR00411">
    <property type="entry name" value="PNDRDTASEI"/>
</dbReference>
<feature type="domain" description="Rubredoxin binding" evidence="10">
    <location>
        <begin position="306"/>
        <end position="374"/>
    </location>
</feature>
<evidence type="ECO:0000256" key="3">
    <source>
        <dbReference type="ARBA" id="ARBA00006442"/>
    </source>
</evidence>
<sequence>MSAEIVIIGSGFAARQLVKSIRQRDNAAPIRVIAADSGDEYSKPELSHVFSRRQRAEDLTRQPAAAWAESQNITLLPDTRVRAIDAANHLVRSDAGDFPYHKLVLATGALPMVPPISGRELMVTLNSQQDYRRCEAAVQQAKRVLLVGGGLIGAELAMDLQRAGKAVTVVDRSTHLLSTLLPPEIAARLQHALLKQGARLLFNNALCRLERHKDALVASFHQGEQLRVDAVICAIGLRPDVALAREAGLAVRQGIVVDDALTTSDGDIYALGDCAEIQGTVRPFLQPTTLAAVTLAKNLTGDAATLRLPTPLIRVKTPDMPLHLAGETADPALNWEVSFSSSGMIARGVNREGDLRAFVVSEDHMPLAFSMLKSIRQDG</sequence>
<keyword evidence="8" id="KW-0520">NAD</keyword>
<accession>A0A1V9DLR0</accession>
<dbReference type="AlphaFoldDB" id="A0A1V9DLR0"/>
<comment type="caution">
    <text evidence="11">The sequence shown here is derived from an EMBL/GenBank/DDBJ whole genome shotgun (WGS) entry which is preliminary data.</text>
</comment>
<proteinExistence type="inferred from homology"/>
<dbReference type="InterPro" id="IPR041364">
    <property type="entry name" value="Rbx-bd"/>
</dbReference>
<dbReference type="PANTHER" id="PTHR43429:SF3">
    <property type="entry name" value="NITRITE REDUCTASE [NAD(P)H]"/>
    <property type="match status" value="1"/>
</dbReference>
<comment type="similarity">
    <text evidence="3">Belongs to the FAD-dependent oxidoreductase family.</text>
</comment>
<evidence type="ECO:0000256" key="7">
    <source>
        <dbReference type="ARBA" id="ARBA00023002"/>
    </source>
</evidence>
<dbReference type="SUPFAM" id="SSF51905">
    <property type="entry name" value="FAD/NAD(P)-binding domain"/>
    <property type="match status" value="1"/>
</dbReference>
<comment type="subcellular location">
    <subcellularLocation>
        <location evidence="2">Cytoplasm</location>
    </subcellularLocation>
</comment>
<protein>
    <submittedName>
        <fullName evidence="11">FAD-dependent oxidoreductase</fullName>
    </submittedName>
</protein>
<keyword evidence="5" id="KW-0285">Flavoprotein</keyword>
<dbReference type="OrthoDB" id="9800167at2"/>
<organism evidence="11 12">
    <name type="scientific">Pantoea latae</name>
    <dbReference type="NCBI Taxonomy" id="1964541"/>
    <lineage>
        <taxon>Bacteria</taxon>
        <taxon>Pseudomonadati</taxon>
        <taxon>Pseudomonadota</taxon>
        <taxon>Gammaproteobacteria</taxon>
        <taxon>Enterobacterales</taxon>
        <taxon>Erwiniaceae</taxon>
        <taxon>Pantoea</taxon>
    </lineage>
</organism>
<dbReference type="PANTHER" id="PTHR43429">
    <property type="entry name" value="PYRIDINE NUCLEOTIDE-DISULFIDE OXIDOREDUCTASE DOMAIN-CONTAINING"/>
    <property type="match status" value="1"/>
</dbReference>
<evidence type="ECO:0000256" key="6">
    <source>
        <dbReference type="ARBA" id="ARBA00022827"/>
    </source>
</evidence>
<feature type="domain" description="FAD/NAD(P)-binding" evidence="9">
    <location>
        <begin position="4"/>
        <end position="278"/>
    </location>
</feature>
<keyword evidence="12" id="KW-1185">Reference proteome</keyword>
<evidence type="ECO:0000256" key="2">
    <source>
        <dbReference type="ARBA" id="ARBA00004496"/>
    </source>
</evidence>
<keyword evidence="6" id="KW-0274">FAD</keyword>
<dbReference type="NCBIfam" id="NF003437">
    <property type="entry name" value="PRK04965.1"/>
    <property type="match status" value="1"/>
</dbReference>
<evidence type="ECO:0000259" key="10">
    <source>
        <dbReference type="Pfam" id="PF18113"/>
    </source>
</evidence>
<evidence type="ECO:0000313" key="12">
    <source>
        <dbReference type="Proteomes" id="UP000192769"/>
    </source>
</evidence>